<evidence type="ECO:0000313" key="3">
    <source>
        <dbReference type="Proteomes" id="UP001174909"/>
    </source>
</evidence>
<organism evidence="2 3">
    <name type="scientific">Geodia barretti</name>
    <name type="common">Barrett's horny sponge</name>
    <dbReference type="NCBI Taxonomy" id="519541"/>
    <lineage>
        <taxon>Eukaryota</taxon>
        <taxon>Metazoa</taxon>
        <taxon>Porifera</taxon>
        <taxon>Demospongiae</taxon>
        <taxon>Heteroscleromorpha</taxon>
        <taxon>Tetractinellida</taxon>
        <taxon>Astrophorina</taxon>
        <taxon>Geodiidae</taxon>
        <taxon>Geodia</taxon>
    </lineage>
</organism>
<reference evidence="2" key="1">
    <citation type="submission" date="2023-03" db="EMBL/GenBank/DDBJ databases">
        <authorList>
            <person name="Steffen K."/>
            <person name="Cardenas P."/>
        </authorList>
    </citation>
    <scope>NUCLEOTIDE SEQUENCE</scope>
</reference>
<accession>A0AA35RMJ9</accession>
<feature type="compositionally biased region" description="Polar residues" evidence="1">
    <location>
        <begin position="1"/>
        <end position="10"/>
    </location>
</feature>
<proteinExistence type="predicted"/>
<dbReference type="EMBL" id="CASHTH010001266">
    <property type="protein sequence ID" value="CAI8013503.1"/>
    <property type="molecule type" value="Genomic_DNA"/>
</dbReference>
<dbReference type="AlphaFoldDB" id="A0AA35RMJ9"/>
<keyword evidence="3" id="KW-1185">Reference proteome</keyword>
<evidence type="ECO:0000313" key="2">
    <source>
        <dbReference type="EMBL" id="CAI8013503.1"/>
    </source>
</evidence>
<evidence type="ECO:0000256" key="1">
    <source>
        <dbReference type="SAM" id="MobiDB-lite"/>
    </source>
</evidence>
<name>A0AA35RMJ9_GEOBA</name>
<gene>
    <name evidence="2" type="ORF">GBAR_LOCUS8551</name>
</gene>
<sequence length="119" mass="14226">MMHVLSSFSRATRMRTTAKMSSSVEKRKRRESASCGTTISYQYPSGGVEEILRPTLVVSGGRSYRKLTDVEFGRRGREEVERPRDWSLQMGLWRRRRRRQCIEMMCMMRGRTWRLRWTE</sequence>
<protein>
    <submittedName>
        <fullName evidence="2">Uncharacterized protein</fullName>
    </submittedName>
</protein>
<dbReference type="Proteomes" id="UP001174909">
    <property type="component" value="Unassembled WGS sequence"/>
</dbReference>
<comment type="caution">
    <text evidence="2">The sequence shown here is derived from an EMBL/GenBank/DDBJ whole genome shotgun (WGS) entry which is preliminary data.</text>
</comment>
<feature type="region of interest" description="Disordered" evidence="1">
    <location>
        <begin position="1"/>
        <end position="37"/>
    </location>
</feature>